<evidence type="ECO:0000256" key="4">
    <source>
        <dbReference type="ARBA" id="ARBA00022833"/>
    </source>
</evidence>
<accession>A0A034V8Z5</accession>
<evidence type="ECO:0000256" key="10">
    <source>
        <dbReference type="ARBA" id="ARBA00041760"/>
    </source>
</evidence>
<dbReference type="PANTHER" id="PTHR46516">
    <property type="entry name" value="TRNA-SPECIFIC ADENOSINE DEAMINASE 1"/>
    <property type="match status" value="1"/>
</dbReference>
<comment type="cofactor">
    <cofactor evidence="5">
        <name>1D-myo-inositol hexakisphosphate</name>
        <dbReference type="ChEBI" id="CHEBI:58130"/>
    </cofactor>
</comment>
<evidence type="ECO:0000256" key="7">
    <source>
        <dbReference type="ARBA" id="ARBA00038326"/>
    </source>
</evidence>
<keyword evidence="4" id="KW-0862">Zinc</keyword>
<comment type="function">
    <text evidence="6">Specifically deaminates adenosine-37 to inosine in tRNA-Ala.</text>
</comment>
<dbReference type="KEGG" id="bdr:105229045"/>
<organism evidence="14">
    <name type="scientific">Bactrocera dorsalis</name>
    <name type="common">Oriental fruit fly</name>
    <name type="synonym">Dacus dorsalis</name>
    <dbReference type="NCBI Taxonomy" id="27457"/>
    <lineage>
        <taxon>Eukaryota</taxon>
        <taxon>Metazoa</taxon>
        <taxon>Ecdysozoa</taxon>
        <taxon>Arthropoda</taxon>
        <taxon>Hexapoda</taxon>
        <taxon>Insecta</taxon>
        <taxon>Pterygota</taxon>
        <taxon>Neoptera</taxon>
        <taxon>Endopterygota</taxon>
        <taxon>Diptera</taxon>
        <taxon>Brachycera</taxon>
        <taxon>Muscomorpha</taxon>
        <taxon>Tephritoidea</taxon>
        <taxon>Tephritidae</taxon>
        <taxon>Bactrocera</taxon>
        <taxon>Bactrocera</taxon>
    </lineage>
</organism>
<dbReference type="InterPro" id="IPR002466">
    <property type="entry name" value="A_deamin"/>
</dbReference>
<dbReference type="OrthoDB" id="416253at2759"/>
<dbReference type="EMBL" id="GAKP01019943">
    <property type="protein sequence ID" value="JAC39009.1"/>
    <property type="molecule type" value="Transcribed_RNA"/>
</dbReference>
<evidence type="ECO:0000256" key="11">
    <source>
        <dbReference type="ARBA" id="ARBA00047635"/>
    </source>
</evidence>
<dbReference type="GO" id="GO:0046872">
    <property type="term" value="F:metal ion binding"/>
    <property type="evidence" value="ECO:0007669"/>
    <property type="project" value="UniProtKB-KW"/>
</dbReference>
<feature type="compositionally biased region" description="Basic and acidic residues" evidence="12">
    <location>
        <begin position="145"/>
        <end position="174"/>
    </location>
</feature>
<dbReference type="Pfam" id="PF02137">
    <property type="entry name" value="A_deamin"/>
    <property type="match status" value="1"/>
</dbReference>
<sequence length="439" mass="50611">MVLPSAEELADLVFKEFRQLPKTGKPATNEWTILSAILMHDTAKCTTKVVTIGCGTKCVGKKKLCYKGFIVNDSHAEVLARRALLRYIYYLLKRVIEDKDDSVIQWDNEYVCFRLRPELSFHFVSTQTPCGDACIRNEAIEEKSTKEERNINDAPTEPKQKKRKMNNENDEKEGYAPNGDDNVGALLQACPNDAVYTGAKLIGLTDEQDAMQQKIGAVRTKPGRGDRTLSMSCSDKLARWNVLGVQGALLDTLLAQPIYFETLNFVGGAKNEEAIRRAIYERFIDKEFKFTKFNVHKPTIRFAETVKFEYAENDNRKNPAATSISWCNIPIDLKPYEISVNGRKQGVTRKMFGTLQSAVKICKYNLLLEYVDILRVEPKLRQKYLIDHEKLENYQYYTYKQIANEYQTAWTLAKENYFSQWTEKPRYLLKFSLKIRPLY</sequence>
<evidence type="ECO:0000256" key="3">
    <source>
        <dbReference type="ARBA" id="ARBA00022801"/>
    </source>
</evidence>
<reference evidence="14" key="1">
    <citation type="journal article" date="2014" name="BMC Genomics">
        <title>Characterizing the developmental transcriptome of the oriental fruit fly, Bactrocera dorsalis (Diptera: Tephritidae) through comparative genomic analysis with Drosophila melanogaster utilizing modENCODE datasets.</title>
        <authorList>
            <person name="Geib S.M."/>
            <person name="Calla B."/>
            <person name="Hall B."/>
            <person name="Hou S."/>
            <person name="Manoukis N.C."/>
        </authorList>
    </citation>
    <scope>NUCLEOTIDE SEQUENCE</scope>
    <source>
        <strain evidence="14">Punador</strain>
    </source>
</reference>
<dbReference type="PROSITE" id="PS50141">
    <property type="entry name" value="A_DEAMIN_EDITASE"/>
    <property type="match status" value="1"/>
</dbReference>
<comment type="catalytic activity">
    <reaction evidence="11">
        <text>adenosine(37) in tRNA(Ala) + H2O + H(+) = inosine(37) in tRNA(Ala) + NH4(+)</text>
        <dbReference type="Rhea" id="RHEA:50968"/>
        <dbReference type="Rhea" id="RHEA-COMP:12855"/>
        <dbReference type="Rhea" id="RHEA-COMP:12856"/>
        <dbReference type="ChEBI" id="CHEBI:15377"/>
        <dbReference type="ChEBI" id="CHEBI:15378"/>
        <dbReference type="ChEBI" id="CHEBI:28938"/>
        <dbReference type="ChEBI" id="CHEBI:74411"/>
        <dbReference type="ChEBI" id="CHEBI:82852"/>
        <dbReference type="EC" id="3.5.4.34"/>
    </reaction>
</comment>
<evidence type="ECO:0000256" key="6">
    <source>
        <dbReference type="ARBA" id="ARBA00037784"/>
    </source>
</evidence>
<dbReference type="PANTHER" id="PTHR46516:SF1">
    <property type="entry name" value="TRNA-SPECIFIC ADENOSINE DEAMINASE 1"/>
    <property type="match status" value="1"/>
</dbReference>
<evidence type="ECO:0000313" key="14">
    <source>
        <dbReference type="EMBL" id="JAC39009.1"/>
    </source>
</evidence>
<feature type="region of interest" description="Disordered" evidence="12">
    <location>
        <begin position="145"/>
        <end position="178"/>
    </location>
</feature>
<dbReference type="CTD" id="23536"/>
<dbReference type="GO" id="GO:0043829">
    <property type="term" value="F:tRNA-specific adenosine-37 deaminase activity"/>
    <property type="evidence" value="ECO:0007669"/>
    <property type="project" value="UniProtKB-EC"/>
</dbReference>
<dbReference type="AlphaFoldDB" id="A0A034V8Z5"/>
<evidence type="ECO:0000256" key="5">
    <source>
        <dbReference type="ARBA" id="ARBA00037026"/>
    </source>
</evidence>
<feature type="domain" description="A to I editase" evidence="13">
    <location>
        <begin position="51"/>
        <end position="431"/>
    </location>
</feature>
<evidence type="ECO:0000256" key="2">
    <source>
        <dbReference type="ARBA" id="ARBA00022723"/>
    </source>
</evidence>
<comment type="similarity">
    <text evidence="7">Belongs to the ADAT1 family.</text>
</comment>
<evidence type="ECO:0000256" key="9">
    <source>
        <dbReference type="ARBA" id="ARBA00040502"/>
    </source>
</evidence>
<gene>
    <name evidence="14" type="primary">ADAT1</name>
</gene>
<dbReference type="SMART" id="SM00552">
    <property type="entry name" value="ADEAMc"/>
    <property type="match status" value="1"/>
</dbReference>
<evidence type="ECO:0000256" key="12">
    <source>
        <dbReference type="SAM" id="MobiDB-lite"/>
    </source>
</evidence>
<dbReference type="EC" id="3.5.4.34" evidence="8"/>
<name>A0A034V8Z5_BACDO</name>
<dbReference type="RefSeq" id="XP_011207402.2">
    <property type="nucleotide sequence ID" value="XM_011209100.4"/>
</dbReference>
<keyword evidence="1" id="KW-0819">tRNA processing</keyword>
<dbReference type="GeneID" id="105229045"/>
<dbReference type="GO" id="GO:0003723">
    <property type="term" value="F:RNA binding"/>
    <property type="evidence" value="ECO:0007669"/>
    <property type="project" value="InterPro"/>
</dbReference>
<dbReference type="GO" id="GO:0008033">
    <property type="term" value="P:tRNA processing"/>
    <property type="evidence" value="ECO:0007669"/>
    <property type="project" value="UniProtKB-KW"/>
</dbReference>
<keyword evidence="3" id="KW-0378">Hydrolase</keyword>
<proteinExistence type="inferred from homology"/>
<evidence type="ECO:0000256" key="8">
    <source>
        <dbReference type="ARBA" id="ARBA00038940"/>
    </source>
</evidence>
<evidence type="ECO:0000256" key="1">
    <source>
        <dbReference type="ARBA" id="ARBA00022694"/>
    </source>
</evidence>
<evidence type="ECO:0000259" key="13">
    <source>
        <dbReference type="PROSITE" id="PS50141"/>
    </source>
</evidence>
<keyword evidence="2" id="KW-0479">Metal-binding</keyword>
<protein>
    <recommendedName>
        <fullName evidence="9">tRNA-specific adenosine deaminase 1</fullName>
        <ecNumber evidence="8">3.5.4.34</ecNumber>
    </recommendedName>
    <alternativeName>
        <fullName evidence="10">tRNA-specific adenosine-37 deaminase</fullName>
    </alternativeName>
</protein>